<organism evidence="6 7">
    <name type="scientific">Zunongwangia pacifica</name>
    <dbReference type="NCBI Taxonomy" id="2911062"/>
    <lineage>
        <taxon>Bacteria</taxon>
        <taxon>Pseudomonadati</taxon>
        <taxon>Bacteroidota</taxon>
        <taxon>Flavobacteriia</taxon>
        <taxon>Flavobacteriales</taxon>
        <taxon>Flavobacteriaceae</taxon>
        <taxon>Zunongwangia</taxon>
    </lineage>
</organism>
<feature type="binding site" evidence="5">
    <location>
        <position position="81"/>
    </location>
    <ligand>
        <name>ATP</name>
        <dbReference type="ChEBI" id="CHEBI:30616"/>
    </ligand>
</feature>
<feature type="binding site" evidence="5">
    <location>
        <position position="167"/>
    </location>
    <ligand>
        <name>ATP</name>
        <dbReference type="ChEBI" id="CHEBI:30616"/>
    </ligand>
</feature>
<dbReference type="GO" id="GO:0005524">
    <property type="term" value="F:ATP binding"/>
    <property type="evidence" value="ECO:0007669"/>
    <property type="project" value="UniProtKB-KW"/>
</dbReference>
<dbReference type="Gene3D" id="3.30.565.10">
    <property type="entry name" value="Histidine kinase-like ATPase, C-terminal domain"/>
    <property type="match status" value="1"/>
</dbReference>
<keyword evidence="3 5" id="KW-0067">ATP-binding</keyword>
<dbReference type="InterPro" id="IPR001404">
    <property type="entry name" value="Hsp90_fam"/>
</dbReference>
<accession>A0A9X1ZME0</accession>
<dbReference type="Gene3D" id="1.20.120.790">
    <property type="entry name" value="Heat shock protein 90, C-terminal domain"/>
    <property type="match status" value="1"/>
</dbReference>
<reference evidence="6" key="1">
    <citation type="submission" date="2022-01" db="EMBL/GenBank/DDBJ databases">
        <title>Genome sequencing of Zunongwangia sp. M21534 genome.</title>
        <authorList>
            <person name="Chen Y."/>
            <person name="Dong C."/>
            <person name="Shao Z."/>
        </authorList>
    </citation>
    <scope>NUCLEOTIDE SEQUENCE</scope>
    <source>
        <strain evidence="6">MCCC M21534</strain>
    </source>
</reference>
<feature type="binding site" evidence="5">
    <location>
        <position position="35"/>
    </location>
    <ligand>
        <name>ATP</name>
        <dbReference type="ChEBI" id="CHEBI:30616"/>
    </ligand>
</feature>
<keyword evidence="7" id="KW-1185">Reference proteome</keyword>
<dbReference type="InterPro" id="IPR020575">
    <property type="entry name" value="Hsp90_N"/>
</dbReference>
<dbReference type="FunFam" id="3.30.230.80:FF:000008">
    <property type="entry name" value="Molecular chaperone HtpG"/>
    <property type="match status" value="1"/>
</dbReference>
<evidence type="ECO:0000313" key="6">
    <source>
        <dbReference type="EMBL" id="MCL6217392.1"/>
    </source>
</evidence>
<dbReference type="PRINTS" id="PR00775">
    <property type="entry name" value="HEATSHOCK90"/>
</dbReference>
<name>A0A9X1ZME0_9FLAO</name>
<dbReference type="PIRSF" id="PIRSF002583">
    <property type="entry name" value="Hsp90"/>
    <property type="match status" value="1"/>
</dbReference>
<dbReference type="Proteomes" id="UP001139521">
    <property type="component" value="Unassembled WGS sequence"/>
</dbReference>
<keyword evidence="2 5" id="KW-0547">Nucleotide-binding</keyword>
<feature type="binding site" evidence="5">
    <location>
        <position position="76"/>
    </location>
    <ligand>
        <name>ATP</name>
        <dbReference type="ChEBI" id="CHEBI:30616"/>
    </ligand>
</feature>
<protein>
    <submittedName>
        <fullName evidence="6">Molecular chaperone HtpG</fullName>
    </submittedName>
</protein>
<dbReference type="NCBIfam" id="NF003555">
    <property type="entry name" value="PRK05218.1"/>
    <property type="match status" value="1"/>
</dbReference>
<evidence type="ECO:0000313" key="7">
    <source>
        <dbReference type="Proteomes" id="UP001139521"/>
    </source>
</evidence>
<keyword evidence="4" id="KW-0143">Chaperone</keyword>
<dbReference type="SUPFAM" id="SSF54211">
    <property type="entry name" value="Ribosomal protein S5 domain 2-like"/>
    <property type="match status" value="1"/>
</dbReference>
<dbReference type="AlphaFoldDB" id="A0A9X1ZME0"/>
<dbReference type="Pfam" id="PF00183">
    <property type="entry name" value="HSP90"/>
    <property type="match status" value="1"/>
</dbReference>
<dbReference type="Gene3D" id="3.30.230.80">
    <property type="match status" value="1"/>
</dbReference>
<dbReference type="Gene3D" id="3.40.50.11260">
    <property type="match status" value="1"/>
</dbReference>
<dbReference type="InterPro" id="IPR020568">
    <property type="entry name" value="Ribosomal_Su5_D2-typ_SF"/>
</dbReference>
<evidence type="ECO:0000256" key="2">
    <source>
        <dbReference type="ARBA" id="ARBA00022741"/>
    </source>
</evidence>
<dbReference type="EMBL" id="JAKHSK010000004">
    <property type="protein sequence ID" value="MCL6217392.1"/>
    <property type="molecule type" value="Genomic_DNA"/>
</dbReference>
<gene>
    <name evidence="6" type="primary">htpG</name>
    <name evidence="6" type="ORF">L1967_03705</name>
</gene>
<feature type="binding site" evidence="5">
    <location>
        <position position="31"/>
    </location>
    <ligand>
        <name>ATP</name>
        <dbReference type="ChEBI" id="CHEBI:30616"/>
    </ligand>
</feature>
<dbReference type="Pfam" id="PF13589">
    <property type="entry name" value="HATPase_c_3"/>
    <property type="match status" value="1"/>
</dbReference>
<dbReference type="InterPro" id="IPR036890">
    <property type="entry name" value="HATPase_C_sf"/>
</dbReference>
<evidence type="ECO:0000256" key="1">
    <source>
        <dbReference type="ARBA" id="ARBA00008239"/>
    </source>
</evidence>
<evidence type="ECO:0000256" key="4">
    <source>
        <dbReference type="ARBA" id="ARBA00023186"/>
    </source>
</evidence>
<dbReference type="InterPro" id="IPR019805">
    <property type="entry name" value="Heat_shock_protein_90_CS"/>
</dbReference>
<evidence type="ECO:0000256" key="3">
    <source>
        <dbReference type="ARBA" id="ARBA00022840"/>
    </source>
</evidence>
<dbReference type="SUPFAM" id="SSF55874">
    <property type="entry name" value="ATPase domain of HSP90 chaperone/DNA topoisomerase II/histidine kinase"/>
    <property type="match status" value="1"/>
</dbReference>
<feature type="binding site" evidence="5">
    <location>
        <begin position="96"/>
        <end position="97"/>
    </location>
    <ligand>
        <name>ATP</name>
        <dbReference type="ChEBI" id="CHEBI:30616"/>
    </ligand>
</feature>
<dbReference type="CDD" id="cd16927">
    <property type="entry name" value="HATPase_Hsp90-like"/>
    <property type="match status" value="1"/>
</dbReference>
<dbReference type="GO" id="GO:0016887">
    <property type="term" value="F:ATP hydrolysis activity"/>
    <property type="evidence" value="ECO:0007669"/>
    <property type="project" value="InterPro"/>
</dbReference>
<dbReference type="PROSITE" id="PS00298">
    <property type="entry name" value="HSP90"/>
    <property type="match status" value="1"/>
</dbReference>
<evidence type="ECO:0000256" key="5">
    <source>
        <dbReference type="PIRSR" id="PIRSR002583-1"/>
    </source>
</evidence>
<dbReference type="RefSeq" id="WP_249600378.1">
    <property type="nucleotide sequence ID" value="NZ_JAKHSK010000004.1"/>
</dbReference>
<proteinExistence type="inferred from homology"/>
<dbReference type="GO" id="GO:0051082">
    <property type="term" value="F:unfolded protein binding"/>
    <property type="evidence" value="ECO:0007669"/>
    <property type="project" value="InterPro"/>
</dbReference>
<comment type="caution">
    <text evidence="6">The sequence shown here is derived from an EMBL/GenBank/DDBJ whole genome shotgun (WGS) entry which is preliminary data.</text>
</comment>
<dbReference type="InterPro" id="IPR037196">
    <property type="entry name" value="HSP90_C"/>
</dbReference>
<dbReference type="GO" id="GO:0140662">
    <property type="term" value="F:ATP-dependent protein folding chaperone"/>
    <property type="evidence" value="ECO:0007669"/>
    <property type="project" value="InterPro"/>
</dbReference>
<feature type="binding site" evidence="5">
    <location>
        <position position="338"/>
    </location>
    <ligand>
        <name>ATP</name>
        <dbReference type="ChEBI" id="CHEBI:30616"/>
    </ligand>
</feature>
<dbReference type="PANTHER" id="PTHR11528">
    <property type="entry name" value="HEAT SHOCK PROTEIN 90 FAMILY MEMBER"/>
    <property type="match status" value="1"/>
</dbReference>
<comment type="similarity">
    <text evidence="1">Belongs to the heat shock protein 90 family.</text>
</comment>
<sequence length="627" mass="72346">MVTGKINVSVDNIFPLIKKFLYSDHEIFLRELISNATDATLKLKHLTNIGETDVEYGHPVIDIKVDKENKKIHVIDQGIGMTKEEVEKYINEVAFSGAEEFLEKYKDSAKDSGIIGHFGLGFYSAFMVAHKVEIITKSYKDEPAAHWTCSGTTEFTLEDADKQERGTEIILHVNEDDEEFLEDNRIEELLVKYNKFMPIPIRFGTKEETIPLPDDAPEDAKPETKTVDKIINNPDPAWTKQPTDLEDKDYKDFYRELYPMQFEEPLFHIHLNVDYPFNLTGILYFPKMSQDMNIQRDKIQLYQNQVFVTDNVEGIVPEFLTMLRGVIDSPDIPLNVSRSYLQADGAVKKISSYITRKVADKLKSLFNNNREDFQEKWNDIKVVIEYGMLTEDKFYEKAQKFALYPTIDNEYYTFEELKEAIKDNQTDKDGNLVILYASNQNEQHSYIQAAKDKGYKVVLLDSPIISHLLQKLESSEEKITFTRVDSDHVDNLIKTDEEKISKLSDDEKEKLKGDFEKVVPKEKYTIQMEAMDSTAAPLMITQPEFMRRMKEMQQTGGGGMFGMGNMPEMYNLVVNTNHPLTSEILSADEETQQRLIKQSLDLARLSQNLLKGEELTAFIKRSFEMVK</sequence>